<evidence type="ECO:0000256" key="4">
    <source>
        <dbReference type="ARBA" id="ARBA00022475"/>
    </source>
</evidence>
<dbReference type="AlphaFoldDB" id="A0A2I1M4T7"/>
<dbReference type="InterPro" id="IPR019823">
    <property type="entry name" value="Mechanosensitive_channel_CS"/>
</dbReference>
<dbReference type="Gene3D" id="1.10.1200.120">
    <property type="entry name" value="Large-conductance mechanosensitive channel, MscL, domain 1"/>
    <property type="match status" value="1"/>
</dbReference>
<gene>
    <name evidence="10 11" type="primary">mscL</name>
    <name evidence="11" type="ORF">CYJ34_08655</name>
    <name evidence="12" type="ORF">NCTC9810_00341</name>
</gene>
<dbReference type="PROSITE" id="PS01327">
    <property type="entry name" value="MSCL"/>
    <property type="match status" value="1"/>
</dbReference>
<reference evidence="12 14" key="2">
    <citation type="submission" date="2018-06" db="EMBL/GenBank/DDBJ databases">
        <authorList>
            <consortium name="Pathogen Informatics"/>
            <person name="Doyle S."/>
        </authorList>
    </citation>
    <scope>NUCLEOTIDE SEQUENCE [LARGE SCALE GENOMIC DNA]</scope>
    <source>
        <strain evidence="12 14">NCTC9810</strain>
    </source>
</reference>
<dbReference type="PANTHER" id="PTHR30266:SF2">
    <property type="entry name" value="LARGE-CONDUCTANCE MECHANOSENSITIVE CHANNEL"/>
    <property type="match status" value="1"/>
</dbReference>
<keyword evidence="3 10" id="KW-0813">Transport</keyword>
<name>A0A2I1M4T7_9FIRM</name>
<dbReference type="SUPFAM" id="SSF81330">
    <property type="entry name" value="Gated mechanosensitive channel"/>
    <property type="match status" value="1"/>
</dbReference>
<evidence type="ECO:0000313" key="13">
    <source>
        <dbReference type="Proteomes" id="UP000234335"/>
    </source>
</evidence>
<accession>A0A2I1M4T7</accession>
<evidence type="ECO:0000256" key="5">
    <source>
        <dbReference type="ARBA" id="ARBA00022692"/>
    </source>
</evidence>
<dbReference type="PRINTS" id="PR01264">
    <property type="entry name" value="MECHCHANNEL"/>
</dbReference>
<dbReference type="InterPro" id="IPR036019">
    <property type="entry name" value="MscL_channel"/>
</dbReference>
<evidence type="ECO:0000256" key="10">
    <source>
        <dbReference type="HAMAP-Rule" id="MF_00115"/>
    </source>
</evidence>
<keyword evidence="6 10" id="KW-1133">Transmembrane helix</keyword>
<evidence type="ECO:0000313" key="14">
    <source>
        <dbReference type="Proteomes" id="UP000255124"/>
    </source>
</evidence>
<keyword evidence="8 10" id="KW-0472">Membrane</keyword>
<comment type="subcellular location">
    <subcellularLocation>
        <location evidence="1 10">Cell membrane</location>
        <topology evidence="1 10">Multi-pass membrane protein</topology>
    </subcellularLocation>
</comment>
<protein>
    <recommendedName>
        <fullName evidence="10">Large-conductance mechanosensitive channel</fullName>
    </recommendedName>
</protein>
<keyword evidence="13" id="KW-1185">Reference proteome</keyword>
<evidence type="ECO:0000313" key="12">
    <source>
        <dbReference type="EMBL" id="SUU92023.1"/>
    </source>
</evidence>
<feature type="transmembrane region" description="Helical" evidence="10">
    <location>
        <begin position="69"/>
        <end position="87"/>
    </location>
</feature>
<dbReference type="Pfam" id="PF01741">
    <property type="entry name" value="MscL"/>
    <property type="match status" value="1"/>
</dbReference>
<sequence length="146" mass="15958">MIQEFKDFIAKGNVLDMAVGIIMGTAFTAIVNSVVEDLLMPIITGLTAGVDFSDLYVTVGGAKLMFGNLINAIITFLIISFVMFAIVKTFNRNSDEASEEAPTKECPYCKSSIAVEATRCPHCTSELEGYHNEYAHAHNDRVTIVE</sequence>
<dbReference type="GO" id="GO:0008381">
    <property type="term" value="F:mechanosensitive monoatomic ion channel activity"/>
    <property type="evidence" value="ECO:0007669"/>
    <property type="project" value="UniProtKB-UniRule"/>
</dbReference>
<dbReference type="Proteomes" id="UP000234335">
    <property type="component" value="Unassembled WGS sequence"/>
</dbReference>
<evidence type="ECO:0000256" key="6">
    <source>
        <dbReference type="ARBA" id="ARBA00022989"/>
    </source>
</evidence>
<keyword evidence="5 10" id="KW-0812">Transmembrane</keyword>
<evidence type="ECO:0000256" key="1">
    <source>
        <dbReference type="ARBA" id="ARBA00004651"/>
    </source>
</evidence>
<proteinExistence type="inferred from homology"/>
<comment type="function">
    <text evidence="10">Channel that opens in response to stretch forces in the membrane lipid bilayer. May participate in the regulation of osmotic pressure changes within the cell.</text>
</comment>
<dbReference type="GO" id="GO:0005886">
    <property type="term" value="C:plasma membrane"/>
    <property type="evidence" value="ECO:0007669"/>
    <property type="project" value="UniProtKB-SubCell"/>
</dbReference>
<dbReference type="EMBL" id="UFTA01000002">
    <property type="protein sequence ID" value="SUU92023.1"/>
    <property type="molecule type" value="Genomic_DNA"/>
</dbReference>
<evidence type="ECO:0000256" key="9">
    <source>
        <dbReference type="ARBA" id="ARBA00023303"/>
    </source>
</evidence>
<comment type="subunit">
    <text evidence="10">Homopentamer.</text>
</comment>
<organism evidence="11 13">
    <name type="scientific">Anaerococcus octavius</name>
    <dbReference type="NCBI Taxonomy" id="54007"/>
    <lineage>
        <taxon>Bacteria</taxon>
        <taxon>Bacillati</taxon>
        <taxon>Bacillota</taxon>
        <taxon>Tissierellia</taxon>
        <taxon>Tissierellales</taxon>
        <taxon>Peptoniphilaceae</taxon>
        <taxon>Anaerococcus</taxon>
    </lineage>
</organism>
<evidence type="ECO:0000256" key="2">
    <source>
        <dbReference type="ARBA" id="ARBA00007254"/>
    </source>
</evidence>
<evidence type="ECO:0000256" key="3">
    <source>
        <dbReference type="ARBA" id="ARBA00022448"/>
    </source>
</evidence>
<evidence type="ECO:0000313" key="11">
    <source>
        <dbReference type="EMBL" id="PKZ15140.1"/>
    </source>
</evidence>
<dbReference type="InterPro" id="IPR037673">
    <property type="entry name" value="MSC/AndL"/>
</dbReference>
<dbReference type="EMBL" id="PKGS01000009">
    <property type="protein sequence ID" value="PKZ15140.1"/>
    <property type="molecule type" value="Genomic_DNA"/>
</dbReference>
<comment type="similarity">
    <text evidence="2 10">Belongs to the MscL family.</text>
</comment>
<keyword evidence="7 10" id="KW-0406">Ion transport</keyword>
<evidence type="ECO:0000256" key="8">
    <source>
        <dbReference type="ARBA" id="ARBA00023136"/>
    </source>
</evidence>
<dbReference type="PANTHER" id="PTHR30266">
    <property type="entry name" value="MECHANOSENSITIVE CHANNEL MSCL"/>
    <property type="match status" value="1"/>
</dbReference>
<dbReference type="Proteomes" id="UP000255124">
    <property type="component" value="Unassembled WGS sequence"/>
</dbReference>
<keyword evidence="9 10" id="KW-0407">Ion channel</keyword>
<dbReference type="RefSeq" id="WP_101540884.1">
    <property type="nucleotide sequence ID" value="NZ_PKGS01000009.1"/>
</dbReference>
<dbReference type="NCBIfam" id="TIGR00220">
    <property type="entry name" value="mscL"/>
    <property type="match status" value="1"/>
</dbReference>
<dbReference type="InterPro" id="IPR001185">
    <property type="entry name" value="MS_channel"/>
</dbReference>
<evidence type="ECO:0000256" key="7">
    <source>
        <dbReference type="ARBA" id="ARBA00023065"/>
    </source>
</evidence>
<dbReference type="OrthoDB" id="9810350at2"/>
<reference evidence="11 13" key="1">
    <citation type="submission" date="2017-12" db="EMBL/GenBank/DDBJ databases">
        <title>Phylogenetic diversity of female urinary microbiome.</title>
        <authorList>
            <person name="Thomas-White K."/>
            <person name="Wolfe A.J."/>
        </authorList>
    </citation>
    <scope>NUCLEOTIDE SEQUENCE [LARGE SCALE GENOMIC DNA]</scope>
    <source>
        <strain evidence="11 13">UMB0119</strain>
    </source>
</reference>
<keyword evidence="4 10" id="KW-1003">Cell membrane</keyword>
<dbReference type="HAMAP" id="MF_00115">
    <property type="entry name" value="MscL"/>
    <property type="match status" value="1"/>
</dbReference>
<feature type="transmembrane region" description="Helical" evidence="10">
    <location>
        <begin position="12"/>
        <end position="32"/>
    </location>
</feature>